<sequence length="448" mass="51086">MTTDWWLPALGFWGVWLFVPILVDGYQAFNYLAATILGRAKRLPIRPVTEAPRGKWPRVTVIVPVYNSQEQLGACLQSIKRQSYPHDLIEVLAIDNGSKDDSYRVFCEEQQADWPGQIHWMSTFHQGKTWALNAGIHYARGDYIINVDSDVVLHEDAVANMVAAFEHDEDLVAATGAVEIRPEAGDRGWMRLLHECEFQEYYFSFNVGRRFETMSRRLFTLAGAFSAFRREALLATHLYDASTVGEDTFMTFELQERFPGKKVGVVPSAVCYTDPIPSLKALYSQRVRWQRGEIEVIAAHPKLANRGLFYKGFAPVRTLLVDHTLAFPRVAWTFLLPGLVFFGYSWSTVFWAGVALYLAYLVIEAATWTTSALLVVHPSARRLWRGWWVIPFMPAYRYLLFWMRFAGTLTVITEAHQWRTKDPVTATREYALTVVKGKAVPAERAKAA</sequence>
<evidence type="ECO:0000256" key="4">
    <source>
        <dbReference type="SAM" id="Phobius"/>
    </source>
</evidence>
<feature type="transmembrane region" description="Helical" evidence="4">
    <location>
        <begin position="12"/>
        <end position="33"/>
    </location>
</feature>
<dbReference type="PANTHER" id="PTHR43630:SF1">
    <property type="entry name" value="POLY-BETA-1,6-N-ACETYL-D-GLUCOSAMINE SYNTHASE"/>
    <property type="match status" value="1"/>
</dbReference>
<keyword evidence="4" id="KW-0472">Membrane</keyword>
<evidence type="ECO:0000256" key="2">
    <source>
        <dbReference type="ARBA" id="ARBA00022676"/>
    </source>
</evidence>
<evidence type="ECO:0000256" key="3">
    <source>
        <dbReference type="ARBA" id="ARBA00022679"/>
    </source>
</evidence>
<comment type="similarity">
    <text evidence="1">Belongs to the glycosyltransferase 2 family.</text>
</comment>
<dbReference type="EMBL" id="CP115149">
    <property type="protein sequence ID" value="WBL35115.1"/>
    <property type="molecule type" value="Genomic_DNA"/>
</dbReference>
<protein>
    <submittedName>
        <fullName evidence="5">Glycosyltransferase, exosortase G system-associated</fullName>
    </submittedName>
</protein>
<dbReference type="InterPro" id="IPR029044">
    <property type="entry name" value="Nucleotide-diphossugar_trans"/>
</dbReference>
<feature type="transmembrane region" description="Helical" evidence="4">
    <location>
        <begin position="326"/>
        <end position="344"/>
    </location>
</feature>
<dbReference type="RefSeq" id="WP_270055643.1">
    <property type="nucleotide sequence ID" value="NZ_CP115149.1"/>
</dbReference>
<keyword evidence="3" id="KW-0808">Transferase</keyword>
<keyword evidence="6" id="KW-1185">Reference proteome</keyword>
<dbReference type="Pfam" id="PF13641">
    <property type="entry name" value="Glyco_tranf_2_3"/>
    <property type="match status" value="1"/>
</dbReference>
<proteinExistence type="inferred from homology"/>
<dbReference type="Gene3D" id="3.90.550.10">
    <property type="entry name" value="Spore Coat Polysaccharide Biosynthesis Protein SpsA, Chain A"/>
    <property type="match status" value="1"/>
</dbReference>
<accession>A0ABY7M416</accession>
<keyword evidence="4" id="KW-0812">Transmembrane</keyword>
<feature type="transmembrane region" description="Helical" evidence="4">
    <location>
        <begin position="350"/>
        <end position="376"/>
    </location>
</feature>
<keyword evidence="2" id="KW-0328">Glycosyltransferase</keyword>
<evidence type="ECO:0000256" key="1">
    <source>
        <dbReference type="ARBA" id="ARBA00006739"/>
    </source>
</evidence>
<dbReference type="CDD" id="cd06423">
    <property type="entry name" value="CESA_like"/>
    <property type="match status" value="1"/>
</dbReference>
<organism evidence="5 6">
    <name type="scientific">Tepidiforma flava</name>
    <dbReference type="NCBI Taxonomy" id="3004094"/>
    <lineage>
        <taxon>Bacteria</taxon>
        <taxon>Bacillati</taxon>
        <taxon>Chloroflexota</taxon>
        <taxon>Tepidiformia</taxon>
        <taxon>Tepidiformales</taxon>
        <taxon>Tepidiformaceae</taxon>
        <taxon>Tepidiforma</taxon>
    </lineage>
</organism>
<dbReference type="NCBIfam" id="TIGR03111">
    <property type="entry name" value="glyc2_xrt_Gpos1"/>
    <property type="match status" value="1"/>
</dbReference>
<dbReference type="PANTHER" id="PTHR43630">
    <property type="entry name" value="POLY-BETA-1,6-N-ACETYL-D-GLUCOSAMINE SYNTHASE"/>
    <property type="match status" value="1"/>
</dbReference>
<dbReference type="Proteomes" id="UP001212803">
    <property type="component" value="Chromosome"/>
</dbReference>
<gene>
    <name evidence="5" type="ORF">O0235_09980</name>
</gene>
<evidence type="ECO:0000313" key="5">
    <source>
        <dbReference type="EMBL" id="WBL35115.1"/>
    </source>
</evidence>
<evidence type="ECO:0000313" key="6">
    <source>
        <dbReference type="Proteomes" id="UP001212803"/>
    </source>
</evidence>
<dbReference type="InterPro" id="IPR017542">
    <property type="entry name" value="XrtG-assoc_glycosyltfrase"/>
</dbReference>
<dbReference type="SUPFAM" id="SSF53448">
    <property type="entry name" value="Nucleotide-diphospho-sugar transferases"/>
    <property type="match status" value="1"/>
</dbReference>
<name>A0ABY7M416_9CHLR</name>
<reference evidence="5 6" key="1">
    <citation type="journal article" date="2023" name="ISME J.">
        <title>Thermophilic Dehalococcoidia with unusual traits shed light on an unexpected past.</title>
        <authorList>
            <person name="Palmer M."/>
            <person name="Covington J.K."/>
            <person name="Zhou E.M."/>
            <person name="Thomas S.C."/>
            <person name="Habib N."/>
            <person name="Seymour C.O."/>
            <person name="Lai D."/>
            <person name="Johnston J."/>
            <person name="Hashimi A."/>
            <person name="Jiao J.Y."/>
            <person name="Muok A.R."/>
            <person name="Liu L."/>
            <person name="Xian W.D."/>
            <person name="Zhi X.Y."/>
            <person name="Li M.M."/>
            <person name="Silva L.P."/>
            <person name="Bowen B.P."/>
            <person name="Louie K."/>
            <person name="Briegel A."/>
            <person name="Pett-Ridge J."/>
            <person name="Weber P.K."/>
            <person name="Tocheva E.I."/>
            <person name="Woyke T."/>
            <person name="Northen T.R."/>
            <person name="Mayali X."/>
            <person name="Li W.J."/>
            <person name="Hedlund B.P."/>
        </authorList>
    </citation>
    <scope>NUCLEOTIDE SEQUENCE [LARGE SCALE GENOMIC DNA]</scope>
    <source>
        <strain evidence="5 6">YIM 72310</strain>
    </source>
</reference>
<keyword evidence="4" id="KW-1133">Transmembrane helix</keyword>